<evidence type="ECO:0000313" key="3">
    <source>
        <dbReference type="Proteomes" id="UP000247973"/>
    </source>
</evidence>
<keyword evidence="1" id="KW-0732">Signal</keyword>
<organism evidence="2 3">
    <name type="scientific">Dysgonomonas alginatilytica</name>
    <dbReference type="NCBI Taxonomy" id="1605892"/>
    <lineage>
        <taxon>Bacteria</taxon>
        <taxon>Pseudomonadati</taxon>
        <taxon>Bacteroidota</taxon>
        <taxon>Bacteroidia</taxon>
        <taxon>Bacteroidales</taxon>
        <taxon>Dysgonomonadaceae</taxon>
        <taxon>Dysgonomonas</taxon>
    </lineage>
</organism>
<keyword evidence="3" id="KW-1185">Reference proteome</keyword>
<feature type="chain" id="PRO_5015965755" description="Lipoprotein" evidence="1">
    <location>
        <begin position="24"/>
        <end position="160"/>
    </location>
</feature>
<proteinExistence type="predicted"/>
<gene>
    <name evidence="2" type="ORF">CLV62_102115</name>
</gene>
<reference evidence="2 3" key="1">
    <citation type="submission" date="2018-03" db="EMBL/GenBank/DDBJ databases">
        <title>Genomic Encyclopedia of Archaeal and Bacterial Type Strains, Phase II (KMG-II): from individual species to whole genera.</title>
        <authorList>
            <person name="Goeker M."/>
        </authorList>
    </citation>
    <scope>NUCLEOTIDE SEQUENCE [LARGE SCALE GENOMIC DNA]</scope>
    <source>
        <strain evidence="2 3">DSM 100214</strain>
    </source>
</reference>
<evidence type="ECO:0008006" key="4">
    <source>
        <dbReference type="Google" id="ProtNLM"/>
    </source>
</evidence>
<dbReference type="PROSITE" id="PS51257">
    <property type="entry name" value="PROKAR_LIPOPROTEIN"/>
    <property type="match status" value="1"/>
</dbReference>
<dbReference type="Proteomes" id="UP000247973">
    <property type="component" value="Unassembled WGS sequence"/>
</dbReference>
<dbReference type="OrthoDB" id="1099084at2"/>
<dbReference type="RefSeq" id="WP_110309373.1">
    <property type="nucleotide sequence ID" value="NZ_QICL01000002.1"/>
</dbReference>
<feature type="signal peptide" evidence="1">
    <location>
        <begin position="1"/>
        <end position="23"/>
    </location>
</feature>
<evidence type="ECO:0000313" key="2">
    <source>
        <dbReference type="EMBL" id="PXV68084.1"/>
    </source>
</evidence>
<accession>A0A2V3PUW9</accession>
<protein>
    <recommendedName>
        <fullName evidence="4">Lipoprotein</fullName>
    </recommendedName>
</protein>
<dbReference type="EMBL" id="QICL01000002">
    <property type="protein sequence ID" value="PXV68084.1"/>
    <property type="molecule type" value="Genomic_DNA"/>
</dbReference>
<name>A0A2V3PUW9_9BACT</name>
<evidence type="ECO:0000256" key="1">
    <source>
        <dbReference type="SAM" id="SignalP"/>
    </source>
</evidence>
<dbReference type="AlphaFoldDB" id="A0A2V3PUW9"/>
<comment type="caution">
    <text evidence="2">The sequence shown here is derived from an EMBL/GenBank/DDBJ whole genome shotgun (WGS) entry which is preliminary data.</text>
</comment>
<sequence length="160" mass="18441">MTKKLLNLTKIALLIFSISFLLGSCTKENTYFVDPQGDFAYVLLKDNITINANQWNWDPITGRYKASVSFPELQKNDYEAGMAVGNIYIFDNDGKENVLPLPYIRSYIENDIPFTETISCALSYDKKNVEFYIESSDKFEDPAARVKYDFKVALIFNFTY</sequence>